<dbReference type="Pfam" id="PF03364">
    <property type="entry name" value="Polyketide_cyc"/>
    <property type="match status" value="1"/>
</dbReference>
<evidence type="ECO:0000259" key="1">
    <source>
        <dbReference type="Pfam" id="PF03364"/>
    </source>
</evidence>
<feature type="domain" description="Coenzyme Q-binding protein COQ10 START" evidence="1">
    <location>
        <begin position="10"/>
        <end position="134"/>
    </location>
</feature>
<sequence length="143" mass="16293">MTVIHKSALVPFSAARMYDVINDVEAYPDFLPWCHSSQVIAQTEQEQCGELEVARAGIRQKFTTVNRLFPHHKIEIRLKEGPFSKLEGAWMLTELRADACKVELVLEFEFAGKLINSAFGRVFSQIAASLVDAFVKRMNDLYR</sequence>
<dbReference type="InterPro" id="IPR023393">
    <property type="entry name" value="START-like_dom_sf"/>
</dbReference>
<dbReference type="InterPro" id="IPR044996">
    <property type="entry name" value="COQ10-like"/>
</dbReference>
<protein>
    <submittedName>
        <fullName evidence="2">Ribosome association toxin RatA</fullName>
    </submittedName>
</protein>
<dbReference type="PANTHER" id="PTHR12901:SF10">
    <property type="entry name" value="COENZYME Q-BINDING PROTEIN COQ10, MITOCHONDRIAL"/>
    <property type="match status" value="1"/>
</dbReference>
<proteinExistence type="predicted"/>
<organism evidence="2">
    <name type="scientific">hydrothermal vent metagenome</name>
    <dbReference type="NCBI Taxonomy" id="652676"/>
    <lineage>
        <taxon>unclassified sequences</taxon>
        <taxon>metagenomes</taxon>
        <taxon>ecological metagenomes</taxon>
    </lineage>
</organism>
<dbReference type="PANTHER" id="PTHR12901">
    <property type="entry name" value="SPERM PROTEIN HOMOLOG"/>
    <property type="match status" value="1"/>
</dbReference>
<dbReference type="Gene3D" id="3.30.530.20">
    <property type="match status" value="1"/>
</dbReference>
<gene>
    <name evidence="2" type="ORF">MNBD_GAMMA26-1754</name>
</gene>
<evidence type="ECO:0000313" key="2">
    <source>
        <dbReference type="EMBL" id="VAX08128.1"/>
    </source>
</evidence>
<name>A0A3B1B9N9_9ZZZZ</name>
<dbReference type="SUPFAM" id="SSF55961">
    <property type="entry name" value="Bet v1-like"/>
    <property type="match status" value="1"/>
</dbReference>
<dbReference type="AlphaFoldDB" id="A0A3B1B9N9"/>
<dbReference type="InterPro" id="IPR005031">
    <property type="entry name" value="COQ10_START"/>
</dbReference>
<dbReference type="CDD" id="cd07813">
    <property type="entry name" value="COQ10p_like"/>
    <property type="match status" value="1"/>
</dbReference>
<reference evidence="2" key="1">
    <citation type="submission" date="2018-06" db="EMBL/GenBank/DDBJ databases">
        <authorList>
            <person name="Zhirakovskaya E."/>
        </authorList>
    </citation>
    <scope>NUCLEOTIDE SEQUENCE</scope>
</reference>
<dbReference type="GO" id="GO:0045333">
    <property type="term" value="P:cellular respiration"/>
    <property type="evidence" value="ECO:0007669"/>
    <property type="project" value="InterPro"/>
</dbReference>
<dbReference type="EMBL" id="UOFX01000034">
    <property type="protein sequence ID" value="VAX08128.1"/>
    <property type="molecule type" value="Genomic_DNA"/>
</dbReference>
<dbReference type="GO" id="GO:0048039">
    <property type="term" value="F:ubiquinone binding"/>
    <property type="evidence" value="ECO:0007669"/>
    <property type="project" value="InterPro"/>
</dbReference>
<accession>A0A3B1B9N9</accession>